<accession>A0A1V2TLV0</accession>
<feature type="chain" id="PRO_5038661154" description="Low molecular weight antigen MTB12-like C-terminal domain-containing protein" evidence="3">
    <location>
        <begin position="38"/>
        <end position="160"/>
    </location>
</feature>
<gene>
    <name evidence="5" type="ORF">B0T46_00810</name>
</gene>
<reference evidence="5 6" key="1">
    <citation type="journal article" date="2016" name="Antonie Van Leeuwenhoek">
        <title>Nocardia donostiensis sp. nov., isolated from human respiratory specimens.</title>
        <authorList>
            <person name="Ercibengoa M."/>
            <person name="Bell M."/>
            <person name="Marimon J.M."/>
            <person name="Humrighouse B."/>
            <person name="Klenk H.P."/>
            <person name="Potter G."/>
            <person name="Perez-Trallero E."/>
        </authorList>
    </citation>
    <scope>NUCLEOTIDE SEQUENCE [LARGE SCALE GENOMIC DNA]</scope>
    <source>
        <strain evidence="5 6">X1655</strain>
    </source>
</reference>
<evidence type="ECO:0000313" key="5">
    <source>
        <dbReference type="EMBL" id="ONM50494.1"/>
    </source>
</evidence>
<dbReference type="OrthoDB" id="4375957at2"/>
<name>A0A1V2TLV0_9NOCA</name>
<dbReference type="EMBL" id="MUMY01000001">
    <property type="protein sequence ID" value="ONM50494.1"/>
    <property type="molecule type" value="Genomic_DNA"/>
</dbReference>
<comment type="caution">
    <text evidence="5">The sequence shown here is derived from an EMBL/GenBank/DDBJ whole genome shotgun (WGS) entry which is preliminary data.</text>
</comment>
<evidence type="ECO:0000256" key="3">
    <source>
        <dbReference type="SAM" id="SignalP"/>
    </source>
</evidence>
<dbReference type="AlphaFoldDB" id="A0A1V2TLV0"/>
<feature type="domain" description="Low molecular weight antigen MTB12-like C-terminal" evidence="4">
    <location>
        <begin position="49"/>
        <end position="158"/>
    </location>
</feature>
<keyword evidence="1 3" id="KW-0732">Signal</keyword>
<dbReference type="Proteomes" id="UP000188836">
    <property type="component" value="Unassembled WGS sequence"/>
</dbReference>
<sequence>MITTNNPLRRIAAAAFALAAAATVGFGTVATAAPALAAPVSAPMRTQLAPADLDAKLRLVVNTGADRGARAAELEAGEAGLPLADQIAGAMAAAPPSFRWSVLGPVTVNGDILNAQLQTAVDGYDPFYFNLTWKQIDGTWKLTREAQCTLASVAFLPCSV</sequence>
<comment type="similarity">
    <text evidence="2">Belongs to the MTB12 family.</text>
</comment>
<evidence type="ECO:0000256" key="2">
    <source>
        <dbReference type="ARBA" id="ARBA00093774"/>
    </source>
</evidence>
<dbReference type="Pfam" id="PF26580">
    <property type="entry name" value="Mtb12_C"/>
    <property type="match status" value="1"/>
</dbReference>
<dbReference type="InterPro" id="IPR058644">
    <property type="entry name" value="Mtb12-like_C"/>
</dbReference>
<dbReference type="RefSeq" id="WP_077114365.1">
    <property type="nucleotide sequence ID" value="NZ_LOKT01000001.1"/>
</dbReference>
<proteinExistence type="inferred from homology"/>
<evidence type="ECO:0000256" key="1">
    <source>
        <dbReference type="ARBA" id="ARBA00022729"/>
    </source>
</evidence>
<evidence type="ECO:0000259" key="4">
    <source>
        <dbReference type="Pfam" id="PF26580"/>
    </source>
</evidence>
<evidence type="ECO:0000313" key="6">
    <source>
        <dbReference type="Proteomes" id="UP000188836"/>
    </source>
</evidence>
<organism evidence="5 6">
    <name type="scientific">Nocardia donostiensis</name>
    <dbReference type="NCBI Taxonomy" id="1538463"/>
    <lineage>
        <taxon>Bacteria</taxon>
        <taxon>Bacillati</taxon>
        <taxon>Actinomycetota</taxon>
        <taxon>Actinomycetes</taxon>
        <taxon>Mycobacteriales</taxon>
        <taxon>Nocardiaceae</taxon>
        <taxon>Nocardia</taxon>
    </lineage>
</organism>
<feature type="signal peptide" evidence="3">
    <location>
        <begin position="1"/>
        <end position="37"/>
    </location>
</feature>
<protein>
    <recommendedName>
        <fullName evidence="4">Low molecular weight antigen MTB12-like C-terminal domain-containing protein</fullName>
    </recommendedName>
</protein>
<dbReference type="STRING" id="1538463.B0T36_01340"/>
<keyword evidence="6" id="KW-1185">Reference proteome</keyword>